<feature type="non-terminal residue" evidence="2">
    <location>
        <position position="1"/>
    </location>
</feature>
<protein>
    <submittedName>
        <fullName evidence="2">Uncharacterized protein</fullName>
    </submittedName>
</protein>
<keyword evidence="3" id="KW-1185">Reference proteome</keyword>
<evidence type="ECO:0000313" key="2">
    <source>
        <dbReference type="EMBL" id="GMT34236.1"/>
    </source>
</evidence>
<keyword evidence="1" id="KW-0472">Membrane</keyword>
<gene>
    <name evidence="2" type="ORF">PFISCL1PPCAC_25533</name>
</gene>
<name>A0AAV5WTA1_9BILA</name>
<dbReference type="EMBL" id="BTSY01000006">
    <property type="protein sequence ID" value="GMT34236.1"/>
    <property type="molecule type" value="Genomic_DNA"/>
</dbReference>
<accession>A0AAV5WTA1</accession>
<reference evidence="2" key="1">
    <citation type="submission" date="2023-10" db="EMBL/GenBank/DDBJ databases">
        <title>Genome assembly of Pristionchus species.</title>
        <authorList>
            <person name="Yoshida K."/>
            <person name="Sommer R.J."/>
        </authorList>
    </citation>
    <scope>NUCLEOTIDE SEQUENCE</scope>
    <source>
        <strain evidence="2">RS5133</strain>
    </source>
</reference>
<keyword evidence="1" id="KW-0812">Transmembrane</keyword>
<evidence type="ECO:0000256" key="1">
    <source>
        <dbReference type="SAM" id="Phobius"/>
    </source>
</evidence>
<sequence>SPSTLLTIELRDTQCSFWLSRDRKSLMIEDASDRAISGVEMKLTRESDNEIISSLLIPILLLLLLLSSHSV</sequence>
<feature type="transmembrane region" description="Helical" evidence="1">
    <location>
        <begin position="51"/>
        <end position="68"/>
    </location>
</feature>
<evidence type="ECO:0000313" key="3">
    <source>
        <dbReference type="Proteomes" id="UP001432322"/>
    </source>
</evidence>
<keyword evidence="1" id="KW-1133">Transmembrane helix</keyword>
<feature type="non-terminal residue" evidence="2">
    <location>
        <position position="71"/>
    </location>
</feature>
<dbReference type="Proteomes" id="UP001432322">
    <property type="component" value="Unassembled WGS sequence"/>
</dbReference>
<comment type="caution">
    <text evidence="2">The sequence shown here is derived from an EMBL/GenBank/DDBJ whole genome shotgun (WGS) entry which is preliminary data.</text>
</comment>
<organism evidence="2 3">
    <name type="scientific">Pristionchus fissidentatus</name>
    <dbReference type="NCBI Taxonomy" id="1538716"/>
    <lineage>
        <taxon>Eukaryota</taxon>
        <taxon>Metazoa</taxon>
        <taxon>Ecdysozoa</taxon>
        <taxon>Nematoda</taxon>
        <taxon>Chromadorea</taxon>
        <taxon>Rhabditida</taxon>
        <taxon>Rhabditina</taxon>
        <taxon>Diplogasteromorpha</taxon>
        <taxon>Diplogasteroidea</taxon>
        <taxon>Neodiplogasteridae</taxon>
        <taxon>Pristionchus</taxon>
    </lineage>
</organism>
<proteinExistence type="predicted"/>
<dbReference type="AlphaFoldDB" id="A0AAV5WTA1"/>